<gene>
    <name evidence="9" type="ORF">DNTS_027320</name>
</gene>
<keyword evidence="10" id="KW-1185">Reference proteome</keyword>
<evidence type="ECO:0000313" key="10">
    <source>
        <dbReference type="Proteomes" id="UP000316079"/>
    </source>
</evidence>
<dbReference type="PANTHER" id="PTHR48078">
    <property type="entry name" value="THREONINE DEHYDRATASE, MITOCHONDRIAL-RELATED"/>
    <property type="match status" value="1"/>
</dbReference>
<evidence type="ECO:0000313" key="9">
    <source>
        <dbReference type="EMBL" id="TRY94091.1"/>
    </source>
</evidence>
<dbReference type="GO" id="GO:0009097">
    <property type="term" value="P:isoleucine biosynthetic process"/>
    <property type="evidence" value="ECO:0007669"/>
    <property type="project" value="TreeGrafter"/>
</dbReference>
<evidence type="ECO:0000256" key="7">
    <source>
        <dbReference type="ARBA" id="ARBA00049406"/>
    </source>
</evidence>
<dbReference type="GO" id="GO:0003941">
    <property type="term" value="F:L-serine ammonia-lyase activity"/>
    <property type="evidence" value="ECO:0007669"/>
    <property type="project" value="UniProtKB-EC"/>
</dbReference>
<dbReference type="PROSITE" id="PS00165">
    <property type="entry name" value="DEHYDRATASE_SER_THR"/>
    <property type="match status" value="1"/>
</dbReference>
<dbReference type="EC" id="4.3.1.17" evidence="2"/>
<dbReference type="Pfam" id="PF00291">
    <property type="entry name" value="PALP"/>
    <property type="match status" value="2"/>
</dbReference>
<name>A0A553QVT3_9TELE</name>
<evidence type="ECO:0000256" key="6">
    <source>
        <dbReference type="ARBA" id="ARBA00042605"/>
    </source>
</evidence>
<evidence type="ECO:0000256" key="3">
    <source>
        <dbReference type="ARBA" id="ARBA00022898"/>
    </source>
</evidence>
<keyword evidence="3" id="KW-0663">Pyridoxal phosphate</keyword>
<dbReference type="PANTHER" id="PTHR48078:SF16">
    <property type="entry name" value="SERINE DEHYDRATASE-LIKE"/>
    <property type="match status" value="1"/>
</dbReference>
<dbReference type="SUPFAM" id="SSF53686">
    <property type="entry name" value="Tryptophan synthase beta subunit-like PLP-dependent enzymes"/>
    <property type="match status" value="2"/>
</dbReference>
<evidence type="ECO:0000256" key="2">
    <source>
        <dbReference type="ARBA" id="ARBA00012093"/>
    </source>
</evidence>
<sequence>MFYACQRHSSEFLNKMSKQNEFHVVTPLLESTGMSKRMGSTVYLKMENSQPTGSFKIRGIGHMCQNVRRNTFCLVLQIRKSREVLFVLQVVMLGWPQHMRRESSTCQPPLFYLQQLLSLLLRNLWTKEQQSKLRARHEHSIITLAWDEANAEALRLAEIEGLTVIHPFNHPLVWKGHSTIVHELKASLPSKPGAIVLSVGGGGLFCGVMEGLDEVGWGDVPVLCMECVGADCLNVALKARNLVTLADITSEATCLGAKTACPQAFEFAKRPNVISEVVSDQQALEAMEHFLDEERVLVELACGASLAAVYSGVIQRLQDEGRLPKPLEPLVMIVCGGGSVNLAQLQHLQRVIRK</sequence>
<organism evidence="9 10">
    <name type="scientific">Danionella cerebrum</name>
    <dbReference type="NCBI Taxonomy" id="2873325"/>
    <lineage>
        <taxon>Eukaryota</taxon>
        <taxon>Metazoa</taxon>
        <taxon>Chordata</taxon>
        <taxon>Craniata</taxon>
        <taxon>Vertebrata</taxon>
        <taxon>Euteleostomi</taxon>
        <taxon>Actinopterygii</taxon>
        <taxon>Neopterygii</taxon>
        <taxon>Teleostei</taxon>
        <taxon>Ostariophysi</taxon>
        <taxon>Cypriniformes</taxon>
        <taxon>Danionidae</taxon>
        <taxon>Danioninae</taxon>
        <taxon>Danionella</taxon>
    </lineage>
</organism>
<dbReference type="InterPro" id="IPR036052">
    <property type="entry name" value="TrpB-like_PALP_sf"/>
</dbReference>
<dbReference type="EMBL" id="SRMA01025482">
    <property type="protein sequence ID" value="TRY94091.1"/>
    <property type="molecule type" value="Genomic_DNA"/>
</dbReference>
<dbReference type="GO" id="GO:0006565">
    <property type="term" value="P:L-serine catabolic process"/>
    <property type="evidence" value="ECO:0007669"/>
    <property type="project" value="TreeGrafter"/>
</dbReference>
<reference evidence="9 10" key="1">
    <citation type="journal article" date="2019" name="Sci. Data">
        <title>Hybrid genome assembly and annotation of Danionella translucida.</title>
        <authorList>
            <person name="Kadobianskyi M."/>
            <person name="Schulze L."/>
            <person name="Schuelke M."/>
            <person name="Judkewitz B."/>
        </authorList>
    </citation>
    <scope>NUCLEOTIDE SEQUENCE [LARGE SCALE GENOMIC DNA]</scope>
    <source>
        <strain evidence="9 10">Bolton</strain>
    </source>
</reference>
<feature type="domain" description="Tryptophan synthase beta chain-like PALP" evidence="8">
    <location>
        <begin position="25"/>
        <end position="70"/>
    </location>
</feature>
<evidence type="ECO:0000259" key="8">
    <source>
        <dbReference type="Pfam" id="PF00291"/>
    </source>
</evidence>
<feature type="domain" description="Tryptophan synthase beta chain-like PALP" evidence="8">
    <location>
        <begin position="145"/>
        <end position="336"/>
    </location>
</feature>
<dbReference type="InterPro" id="IPR000634">
    <property type="entry name" value="Ser/Thr_deHydtase_PyrdxlP-BS"/>
</dbReference>
<dbReference type="GO" id="GO:0006567">
    <property type="term" value="P:L-threonine catabolic process"/>
    <property type="evidence" value="ECO:0007669"/>
    <property type="project" value="TreeGrafter"/>
</dbReference>
<accession>A0A553QVT3</accession>
<dbReference type="AlphaFoldDB" id="A0A553QVT3"/>
<dbReference type="InterPro" id="IPR001926">
    <property type="entry name" value="TrpB-like_PALP"/>
</dbReference>
<dbReference type="GO" id="GO:0030170">
    <property type="term" value="F:pyridoxal phosphate binding"/>
    <property type="evidence" value="ECO:0007669"/>
    <property type="project" value="InterPro"/>
</dbReference>
<comment type="caution">
    <text evidence="9">The sequence shown here is derived from an EMBL/GenBank/DDBJ whole genome shotgun (WGS) entry which is preliminary data.</text>
</comment>
<dbReference type="InterPro" id="IPR050147">
    <property type="entry name" value="Ser/Thr_Dehydratase"/>
</dbReference>
<dbReference type="GO" id="GO:0004794">
    <property type="term" value="F:threonine deaminase activity"/>
    <property type="evidence" value="ECO:0007669"/>
    <property type="project" value="TreeGrafter"/>
</dbReference>
<comment type="cofactor">
    <cofactor evidence="1">
        <name>pyridoxal 5'-phosphate</name>
        <dbReference type="ChEBI" id="CHEBI:597326"/>
    </cofactor>
</comment>
<evidence type="ECO:0000256" key="1">
    <source>
        <dbReference type="ARBA" id="ARBA00001933"/>
    </source>
</evidence>
<proteinExistence type="predicted"/>
<protein>
    <recommendedName>
        <fullName evidence="2">L-serine ammonia-lyase</fullName>
        <ecNumber evidence="2">4.3.1.17</ecNumber>
    </recommendedName>
    <alternativeName>
        <fullName evidence="5">L-serine deaminase</fullName>
    </alternativeName>
    <alternativeName>
        <fullName evidence="6">L-threonine dehydratase</fullName>
    </alternativeName>
</protein>
<dbReference type="Proteomes" id="UP000316079">
    <property type="component" value="Unassembled WGS sequence"/>
</dbReference>
<dbReference type="STRING" id="623744.A0A553QVT3"/>
<evidence type="ECO:0000256" key="5">
    <source>
        <dbReference type="ARBA" id="ARBA00041766"/>
    </source>
</evidence>
<evidence type="ECO:0000256" key="4">
    <source>
        <dbReference type="ARBA" id="ARBA00023239"/>
    </source>
</evidence>
<dbReference type="OrthoDB" id="7773036at2759"/>
<keyword evidence="4" id="KW-0456">Lyase</keyword>
<comment type="catalytic activity">
    <reaction evidence="7">
        <text>L-serine = pyruvate + NH4(+)</text>
        <dbReference type="Rhea" id="RHEA:19169"/>
        <dbReference type="ChEBI" id="CHEBI:15361"/>
        <dbReference type="ChEBI" id="CHEBI:28938"/>
        <dbReference type="ChEBI" id="CHEBI:33384"/>
        <dbReference type="EC" id="4.3.1.17"/>
    </reaction>
</comment>
<dbReference type="Gene3D" id="3.40.50.1100">
    <property type="match status" value="4"/>
</dbReference>